<feature type="non-terminal residue" evidence="7">
    <location>
        <position position="203"/>
    </location>
</feature>
<dbReference type="GO" id="GO:0005815">
    <property type="term" value="C:microtubule organizing center"/>
    <property type="evidence" value="ECO:0007669"/>
    <property type="project" value="TreeGrafter"/>
</dbReference>
<evidence type="ECO:0000313" key="7">
    <source>
        <dbReference type="RefSeq" id="XP_008485557.1"/>
    </source>
</evidence>
<sequence>MEEFLDKLKLLNYDDYFSKNLKIRPLNRHYFALQTNPGEQFFMFTSLAAWLFSKAGLSMEAPQESDDPNSLIATILDLTRQLNIPVDFPPNKLKQGYGPHVIYILDAVADRGLKQNKFNFKSNGVPPLHKDVPSVHKDVPSVRKDVPSVRKDVPSVHKDVPSIHKDVPSVLKDVPSVHKDVPSVHKDVPSVHKDVPSVHKTSL</sequence>
<dbReference type="GO" id="GO:0005929">
    <property type="term" value="C:cilium"/>
    <property type="evidence" value="ECO:0007669"/>
    <property type="project" value="UniProtKB-SubCell"/>
</dbReference>
<dbReference type="InterPro" id="IPR019530">
    <property type="entry name" value="Intra-flagellar_transport_57"/>
</dbReference>
<dbReference type="STRING" id="121845.A0A1S3DNZ0"/>
<gene>
    <name evidence="7" type="primary">LOC103522233</name>
</gene>
<name>A0A1S3DNZ0_DIACI</name>
<dbReference type="GeneID" id="103522233"/>
<comment type="subcellular location">
    <subcellularLocation>
        <location evidence="1">Cell projection</location>
        <location evidence="1">Cilium</location>
    </subcellularLocation>
</comment>
<organism evidence="6 7">
    <name type="scientific">Diaphorina citri</name>
    <name type="common">Asian citrus psyllid</name>
    <dbReference type="NCBI Taxonomy" id="121845"/>
    <lineage>
        <taxon>Eukaryota</taxon>
        <taxon>Metazoa</taxon>
        <taxon>Ecdysozoa</taxon>
        <taxon>Arthropoda</taxon>
        <taxon>Hexapoda</taxon>
        <taxon>Insecta</taxon>
        <taxon>Pterygota</taxon>
        <taxon>Neoptera</taxon>
        <taxon>Paraneoptera</taxon>
        <taxon>Hemiptera</taxon>
        <taxon>Sternorrhyncha</taxon>
        <taxon>Psylloidea</taxon>
        <taxon>Psyllidae</taxon>
        <taxon>Diaphorininae</taxon>
        <taxon>Diaphorina</taxon>
    </lineage>
</organism>
<evidence type="ECO:0000256" key="2">
    <source>
        <dbReference type="ARBA" id="ARBA00009415"/>
    </source>
</evidence>
<evidence type="ECO:0000256" key="3">
    <source>
        <dbReference type="ARBA" id="ARBA00023069"/>
    </source>
</evidence>
<keyword evidence="4" id="KW-0966">Cell projection</keyword>
<evidence type="ECO:0000313" key="6">
    <source>
        <dbReference type="Proteomes" id="UP000079169"/>
    </source>
</evidence>
<dbReference type="GO" id="GO:0030992">
    <property type="term" value="C:intraciliary transport particle B"/>
    <property type="evidence" value="ECO:0007669"/>
    <property type="project" value="TreeGrafter"/>
</dbReference>
<comment type="similarity">
    <text evidence="2">Belongs to the IFT57 family.</text>
</comment>
<feature type="region of interest" description="Disordered" evidence="5">
    <location>
        <begin position="179"/>
        <end position="203"/>
    </location>
</feature>
<proteinExistence type="inferred from homology"/>
<dbReference type="RefSeq" id="XP_008485557.1">
    <property type="nucleotide sequence ID" value="XM_008487335.2"/>
</dbReference>
<dbReference type="GO" id="GO:0005794">
    <property type="term" value="C:Golgi apparatus"/>
    <property type="evidence" value="ECO:0007669"/>
    <property type="project" value="TreeGrafter"/>
</dbReference>
<dbReference type="Proteomes" id="UP000079169">
    <property type="component" value="Unplaced"/>
</dbReference>
<dbReference type="GO" id="GO:1905515">
    <property type="term" value="P:non-motile cilium assembly"/>
    <property type="evidence" value="ECO:0007669"/>
    <property type="project" value="TreeGrafter"/>
</dbReference>
<dbReference type="Pfam" id="PF10498">
    <property type="entry name" value="IFT57"/>
    <property type="match status" value="1"/>
</dbReference>
<keyword evidence="6" id="KW-1185">Reference proteome</keyword>
<dbReference type="PANTHER" id="PTHR16011">
    <property type="entry name" value="IFT57/HIPPI"/>
    <property type="match status" value="1"/>
</dbReference>
<dbReference type="PANTHER" id="PTHR16011:SF0">
    <property type="entry name" value="INTRAFLAGELLAR TRANSPORT PROTEIN 57 HOMOLOG"/>
    <property type="match status" value="1"/>
</dbReference>
<dbReference type="GO" id="GO:0042073">
    <property type="term" value="P:intraciliary transport"/>
    <property type="evidence" value="ECO:0007669"/>
    <property type="project" value="TreeGrafter"/>
</dbReference>
<keyword evidence="3" id="KW-0969">Cilium</keyword>
<evidence type="ECO:0000256" key="1">
    <source>
        <dbReference type="ARBA" id="ARBA00004138"/>
    </source>
</evidence>
<dbReference type="PaxDb" id="121845-A0A1S3DNZ0"/>
<feature type="compositionally biased region" description="Basic and acidic residues" evidence="5">
    <location>
        <begin position="179"/>
        <end position="197"/>
    </location>
</feature>
<evidence type="ECO:0000256" key="4">
    <source>
        <dbReference type="ARBA" id="ARBA00023273"/>
    </source>
</evidence>
<dbReference type="KEGG" id="dci:103522233"/>
<accession>A0A1S3DNZ0</accession>
<evidence type="ECO:0000256" key="5">
    <source>
        <dbReference type="SAM" id="MobiDB-lite"/>
    </source>
</evidence>
<protein>
    <submittedName>
        <fullName evidence="7">Intraflagellar transport protein 57 homolog</fullName>
    </submittedName>
</protein>
<dbReference type="AlphaFoldDB" id="A0A1S3DNZ0"/>
<reference evidence="7" key="1">
    <citation type="submission" date="2025-08" db="UniProtKB">
        <authorList>
            <consortium name="RefSeq"/>
        </authorList>
    </citation>
    <scope>IDENTIFICATION</scope>
</reference>